<keyword evidence="1" id="KW-0175">Coiled coil</keyword>
<dbReference type="EMBL" id="CAXKWB010002092">
    <property type="protein sequence ID" value="CAL4066182.1"/>
    <property type="molecule type" value="Genomic_DNA"/>
</dbReference>
<sequence>MGHQEMEVLMEQDNLLTTVGSNNKRFDGFDFVSSNLEAEQGFIPSFSPINQGNFQDKWQFSQLTELKPAIHYSVAVRESTPVINSNGVMHSNDLPNQIPLVNSLIPVPCTQIVDSSMSIEQVVKIGEALEDPTADIGQFNLYLKRNDTEAEPNTMTQEDMEDIFSIIEHDQTAISSCTNTNQDIKPLVNYSDAVKESKPYKNNSGSLCQTIHPNQVSAVNTPCVQVTWQNTMKTKQVKPGPIRTRVGRCPRDELPLYLQPEPENKQEKRRWRRAITAHEHRENKKTELNDTSKMSKDLLKVIDELNNQLKTVKVERDAYKNTLIGLNGKNHYMNII</sequence>
<dbReference type="Proteomes" id="UP001497623">
    <property type="component" value="Unassembled WGS sequence"/>
</dbReference>
<name>A0AAV2PY38_MEGNR</name>
<dbReference type="AlphaFoldDB" id="A0AAV2PY38"/>
<evidence type="ECO:0000313" key="3">
    <source>
        <dbReference type="Proteomes" id="UP001497623"/>
    </source>
</evidence>
<evidence type="ECO:0008006" key="4">
    <source>
        <dbReference type="Google" id="ProtNLM"/>
    </source>
</evidence>
<comment type="caution">
    <text evidence="2">The sequence shown here is derived from an EMBL/GenBank/DDBJ whole genome shotgun (WGS) entry which is preliminary data.</text>
</comment>
<gene>
    <name evidence="2" type="ORF">MNOR_LOCUS5429</name>
</gene>
<reference evidence="2 3" key="1">
    <citation type="submission" date="2024-05" db="EMBL/GenBank/DDBJ databases">
        <authorList>
            <person name="Wallberg A."/>
        </authorList>
    </citation>
    <scope>NUCLEOTIDE SEQUENCE [LARGE SCALE GENOMIC DNA]</scope>
</reference>
<feature type="coiled-coil region" evidence="1">
    <location>
        <begin position="288"/>
        <end position="322"/>
    </location>
</feature>
<proteinExistence type="predicted"/>
<evidence type="ECO:0000256" key="1">
    <source>
        <dbReference type="SAM" id="Coils"/>
    </source>
</evidence>
<organism evidence="2 3">
    <name type="scientific">Meganyctiphanes norvegica</name>
    <name type="common">Northern krill</name>
    <name type="synonym">Thysanopoda norvegica</name>
    <dbReference type="NCBI Taxonomy" id="48144"/>
    <lineage>
        <taxon>Eukaryota</taxon>
        <taxon>Metazoa</taxon>
        <taxon>Ecdysozoa</taxon>
        <taxon>Arthropoda</taxon>
        <taxon>Crustacea</taxon>
        <taxon>Multicrustacea</taxon>
        <taxon>Malacostraca</taxon>
        <taxon>Eumalacostraca</taxon>
        <taxon>Eucarida</taxon>
        <taxon>Euphausiacea</taxon>
        <taxon>Euphausiidae</taxon>
        <taxon>Meganyctiphanes</taxon>
    </lineage>
</organism>
<protein>
    <recommendedName>
        <fullName evidence="4">BZIP domain-containing protein</fullName>
    </recommendedName>
</protein>
<evidence type="ECO:0000313" key="2">
    <source>
        <dbReference type="EMBL" id="CAL4066182.1"/>
    </source>
</evidence>
<accession>A0AAV2PY38</accession>
<keyword evidence="3" id="KW-1185">Reference proteome</keyword>